<keyword evidence="15" id="KW-0325">Glycoprotein</keyword>
<evidence type="ECO:0000256" key="19">
    <source>
        <dbReference type="RuleBase" id="RU000304"/>
    </source>
</evidence>
<sequence length="451" mass="50240">MGLLSTKQLKWESSIFIPISDLYSSQLSTSLCFCLKIASATLLETLLLLTCFQLVRFLLVTFIYCANVFSEGNSANKRKIVIGSAAAVSGFLLACTLFFLYRFQHNRLPMSILFWKKKSDNAKNIEAFLESYGSLAPNRYRYCDVKKITKSFRDKLGHGGYGTVYKGCLNNGCLVAVKMLSSSKGNGDEFVNEVSSIGRTSHVNIVGLLGFCSEGSKRALIYEFMPNGSLDKYIYSEKPEVTLGLERLYQIAIGIARGLEYLHRGCSTRIVHFDIKPHNILLDQEFCPKIADFGLAKLCPPKVSILSMADARGTIGYIAPEVFSRNFGVVSSKSDVYSYGMMVLEMVGGRQNIEVKDRNTSEIYFPHWIYEHLDQDGDLQVCGITKETDEIARKMILVGLWCIQTQPRNRPSMSKVVDMLQGSVDDLPMPPKPYLSAPPEPVIASSSELAS</sequence>
<reference evidence="23" key="2">
    <citation type="submission" date="2019-07" db="EMBL/GenBank/DDBJ databases">
        <authorList>
            <person name="Yang Y."/>
            <person name="Bocs S."/>
            <person name="Baudouin L."/>
        </authorList>
    </citation>
    <scope>NUCLEOTIDE SEQUENCE</scope>
    <source>
        <tissue evidence="23">Spear leaf of Hainan Tall coconut</tissue>
    </source>
</reference>
<dbReference type="InterPro" id="IPR000719">
    <property type="entry name" value="Prot_kinase_dom"/>
</dbReference>
<gene>
    <name evidence="23" type="ORF">COCNU_03G008670</name>
</gene>
<evidence type="ECO:0000256" key="1">
    <source>
        <dbReference type="ARBA" id="ARBA00004479"/>
    </source>
</evidence>
<evidence type="ECO:0000313" key="24">
    <source>
        <dbReference type="Proteomes" id="UP000797356"/>
    </source>
</evidence>
<evidence type="ECO:0000259" key="22">
    <source>
        <dbReference type="PROSITE" id="PS50011"/>
    </source>
</evidence>
<comment type="catalytic activity">
    <reaction evidence="16">
        <text>L-threonyl-[protein] + ATP = O-phospho-L-threonyl-[protein] + ADP + H(+)</text>
        <dbReference type="Rhea" id="RHEA:46608"/>
        <dbReference type="Rhea" id="RHEA-COMP:11060"/>
        <dbReference type="Rhea" id="RHEA-COMP:11605"/>
        <dbReference type="ChEBI" id="CHEBI:15378"/>
        <dbReference type="ChEBI" id="CHEBI:30013"/>
        <dbReference type="ChEBI" id="CHEBI:30616"/>
        <dbReference type="ChEBI" id="CHEBI:61977"/>
        <dbReference type="ChEBI" id="CHEBI:456216"/>
        <dbReference type="EC" id="2.7.11.1"/>
    </reaction>
</comment>
<dbReference type="Proteomes" id="UP000797356">
    <property type="component" value="Chromosome 3"/>
</dbReference>
<comment type="similarity">
    <text evidence="19">Belongs to the protein kinase superfamily.</text>
</comment>
<keyword evidence="9 23" id="KW-0418">Kinase</keyword>
<proteinExistence type="inferred from homology"/>
<dbReference type="InterPro" id="IPR045874">
    <property type="entry name" value="LRK10/LRL21-25-like"/>
</dbReference>
<evidence type="ECO:0000256" key="16">
    <source>
        <dbReference type="ARBA" id="ARBA00047899"/>
    </source>
</evidence>
<keyword evidence="12 21" id="KW-0472">Membrane</keyword>
<dbReference type="PROSITE" id="PS00107">
    <property type="entry name" value="PROTEIN_KINASE_ATP"/>
    <property type="match status" value="1"/>
</dbReference>
<feature type="compositionally biased region" description="Pro residues" evidence="20">
    <location>
        <begin position="429"/>
        <end position="441"/>
    </location>
</feature>
<name>A0A8K0I2W8_COCNU</name>
<dbReference type="PROSITE" id="PS00108">
    <property type="entry name" value="PROTEIN_KINASE_ST"/>
    <property type="match status" value="1"/>
</dbReference>
<evidence type="ECO:0000256" key="12">
    <source>
        <dbReference type="ARBA" id="ARBA00023136"/>
    </source>
</evidence>
<evidence type="ECO:0000256" key="4">
    <source>
        <dbReference type="ARBA" id="ARBA00022536"/>
    </source>
</evidence>
<evidence type="ECO:0000256" key="17">
    <source>
        <dbReference type="ARBA" id="ARBA00048679"/>
    </source>
</evidence>
<evidence type="ECO:0000256" key="8">
    <source>
        <dbReference type="ARBA" id="ARBA00022741"/>
    </source>
</evidence>
<dbReference type="PANTHER" id="PTHR27009">
    <property type="entry name" value="RUST RESISTANCE KINASE LR10-RELATED"/>
    <property type="match status" value="1"/>
</dbReference>
<evidence type="ECO:0000256" key="11">
    <source>
        <dbReference type="ARBA" id="ARBA00022989"/>
    </source>
</evidence>
<dbReference type="FunFam" id="1.10.510.10:FF:000590">
    <property type="entry name" value="PR5-like receptor kinase"/>
    <property type="match status" value="1"/>
</dbReference>
<evidence type="ECO:0000256" key="21">
    <source>
        <dbReference type="SAM" id="Phobius"/>
    </source>
</evidence>
<dbReference type="SMART" id="SM00220">
    <property type="entry name" value="S_TKc"/>
    <property type="match status" value="1"/>
</dbReference>
<comment type="subcellular location">
    <subcellularLocation>
        <location evidence="1">Membrane</location>
        <topology evidence="1">Single-pass type I membrane protein</topology>
    </subcellularLocation>
</comment>
<keyword evidence="3 19" id="KW-0723">Serine/threonine-protein kinase</keyword>
<evidence type="ECO:0000256" key="10">
    <source>
        <dbReference type="ARBA" id="ARBA00022840"/>
    </source>
</evidence>
<dbReference type="Gene3D" id="1.10.510.10">
    <property type="entry name" value="Transferase(Phosphotransferase) domain 1"/>
    <property type="match status" value="1"/>
</dbReference>
<evidence type="ECO:0000256" key="5">
    <source>
        <dbReference type="ARBA" id="ARBA00022679"/>
    </source>
</evidence>
<dbReference type="InterPro" id="IPR008271">
    <property type="entry name" value="Ser/Thr_kinase_AS"/>
</dbReference>
<feature type="binding site" evidence="18">
    <location>
        <position position="178"/>
    </location>
    <ligand>
        <name>ATP</name>
        <dbReference type="ChEBI" id="CHEBI:30616"/>
    </ligand>
</feature>
<dbReference type="GO" id="GO:0016020">
    <property type="term" value="C:membrane"/>
    <property type="evidence" value="ECO:0007669"/>
    <property type="project" value="UniProtKB-SubCell"/>
</dbReference>
<dbReference type="InterPro" id="IPR011009">
    <property type="entry name" value="Kinase-like_dom_sf"/>
</dbReference>
<feature type="transmembrane region" description="Helical" evidence="21">
    <location>
        <begin position="81"/>
        <end position="101"/>
    </location>
</feature>
<feature type="domain" description="Protein kinase" evidence="22">
    <location>
        <begin position="150"/>
        <end position="435"/>
    </location>
</feature>
<dbReference type="PROSITE" id="PS50011">
    <property type="entry name" value="PROTEIN_KINASE_DOM"/>
    <property type="match status" value="1"/>
</dbReference>
<evidence type="ECO:0000256" key="2">
    <source>
        <dbReference type="ARBA" id="ARBA00012513"/>
    </source>
</evidence>
<keyword evidence="14 23" id="KW-0675">Receptor</keyword>
<dbReference type="InterPro" id="IPR017441">
    <property type="entry name" value="Protein_kinase_ATP_BS"/>
</dbReference>
<dbReference type="Pfam" id="PF00069">
    <property type="entry name" value="Pkinase"/>
    <property type="match status" value="1"/>
</dbReference>
<dbReference type="Gene3D" id="3.30.200.20">
    <property type="entry name" value="Phosphorylase Kinase, domain 1"/>
    <property type="match status" value="1"/>
</dbReference>
<evidence type="ECO:0000256" key="18">
    <source>
        <dbReference type="PROSITE-ProRule" id="PRU10141"/>
    </source>
</evidence>
<evidence type="ECO:0000256" key="20">
    <source>
        <dbReference type="SAM" id="MobiDB-lite"/>
    </source>
</evidence>
<protein>
    <recommendedName>
        <fullName evidence="2">non-specific serine/threonine protein kinase</fullName>
        <ecNumber evidence="2">2.7.11.1</ecNumber>
    </recommendedName>
</protein>
<comment type="caution">
    <text evidence="23">The sequence shown here is derived from an EMBL/GenBank/DDBJ whole genome shotgun (WGS) entry which is preliminary data.</text>
</comment>
<accession>A0A8K0I2W8</accession>
<evidence type="ECO:0000313" key="23">
    <source>
        <dbReference type="EMBL" id="KAG1334748.1"/>
    </source>
</evidence>
<dbReference type="FunFam" id="3.30.200.20:FF:000059">
    <property type="entry name" value="S-receptor-like serine/threonine-protein kinase"/>
    <property type="match status" value="1"/>
</dbReference>
<dbReference type="GO" id="GO:0004674">
    <property type="term" value="F:protein serine/threonine kinase activity"/>
    <property type="evidence" value="ECO:0007669"/>
    <property type="project" value="UniProtKB-KW"/>
</dbReference>
<evidence type="ECO:0000256" key="7">
    <source>
        <dbReference type="ARBA" id="ARBA00022729"/>
    </source>
</evidence>
<dbReference type="SUPFAM" id="SSF56112">
    <property type="entry name" value="Protein kinase-like (PK-like)"/>
    <property type="match status" value="1"/>
</dbReference>
<evidence type="ECO:0000256" key="13">
    <source>
        <dbReference type="ARBA" id="ARBA00023157"/>
    </source>
</evidence>
<evidence type="ECO:0000256" key="3">
    <source>
        <dbReference type="ARBA" id="ARBA00022527"/>
    </source>
</evidence>
<evidence type="ECO:0000256" key="9">
    <source>
        <dbReference type="ARBA" id="ARBA00022777"/>
    </source>
</evidence>
<comment type="catalytic activity">
    <reaction evidence="17">
        <text>L-seryl-[protein] + ATP = O-phospho-L-seryl-[protein] + ADP + H(+)</text>
        <dbReference type="Rhea" id="RHEA:17989"/>
        <dbReference type="Rhea" id="RHEA-COMP:9863"/>
        <dbReference type="Rhea" id="RHEA-COMP:11604"/>
        <dbReference type="ChEBI" id="CHEBI:15378"/>
        <dbReference type="ChEBI" id="CHEBI:29999"/>
        <dbReference type="ChEBI" id="CHEBI:30616"/>
        <dbReference type="ChEBI" id="CHEBI:83421"/>
        <dbReference type="ChEBI" id="CHEBI:456216"/>
        <dbReference type="EC" id="2.7.11.1"/>
    </reaction>
</comment>
<keyword evidence="24" id="KW-1185">Reference proteome</keyword>
<keyword evidence="4" id="KW-0245">EGF-like domain</keyword>
<keyword evidence="13" id="KW-1015">Disulfide bond</keyword>
<feature type="region of interest" description="Disordered" evidence="20">
    <location>
        <begin position="429"/>
        <end position="451"/>
    </location>
</feature>
<organism evidence="23 24">
    <name type="scientific">Cocos nucifera</name>
    <name type="common">Coconut palm</name>
    <dbReference type="NCBI Taxonomy" id="13894"/>
    <lineage>
        <taxon>Eukaryota</taxon>
        <taxon>Viridiplantae</taxon>
        <taxon>Streptophyta</taxon>
        <taxon>Embryophyta</taxon>
        <taxon>Tracheophyta</taxon>
        <taxon>Spermatophyta</taxon>
        <taxon>Magnoliopsida</taxon>
        <taxon>Liliopsida</taxon>
        <taxon>Arecaceae</taxon>
        <taxon>Arecoideae</taxon>
        <taxon>Cocoseae</taxon>
        <taxon>Attaleinae</taxon>
        <taxon>Cocos</taxon>
    </lineage>
</organism>
<dbReference type="OrthoDB" id="4062651at2759"/>
<dbReference type="AlphaFoldDB" id="A0A8K0I2W8"/>
<feature type="transmembrane region" description="Helical" evidence="21">
    <location>
        <begin position="46"/>
        <end position="69"/>
    </location>
</feature>
<dbReference type="EMBL" id="CM017874">
    <property type="protein sequence ID" value="KAG1334748.1"/>
    <property type="molecule type" value="Genomic_DNA"/>
</dbReference>
<evidence type="ECO:0000256" key="6">
    <source>
        <dbReference type="ARBA" id="ARBA00022692"/>
    </source>
</evidence>
<dbReference type="GO" id="GO:0005524">
    <property type="term" value="F:ATP binding"/>
    <property type="evidence" value="ECO:0007669"/>
    <property type="project" value="UniProtKB-UniRule"/>
</dbReference>
<keyword evidence="6 21" id="KW-0812">Transmembrane</keyword>
<evidence type="ECO:0000256" key="14">
    <source>
        <dbReference type="ARBA" id="ARBA00023170"/>
    </source>
</evidence>
<keyword evidence="11 21" id="KW-1133">Transmembrane helix</keyword>
<keyword evidence="10 18" id="KW-0067">ATP-binding</keyword>
<keyword evidence="7" id="KW-0732">Signal</keyword>
<evidence type="ECO:0000256" key="15">
    <source>
        <dbReference type="ARBA" id="ARBA00023180"/>
    </source>
</evidence>
<dbReference type="EC" id="2.7.11.1" evidence="2"/>
<keyword evidence="5" id="KW-0808">Transferase</keyword>
<keyword evidence="8 18" id="KW-0547">Nucleotide-binding</keyword>
<reference evidence="23" key="1">
    <citation type="journal article" date="2017" name="Gigascience">
        <title>The genome draft of coconut (Cocos nucifera).</title>
        <authorList>
            <person name="Xiao Y."/>
            <person name="Xu P."/>
            <person name="Fan H."/>
            <person name="Baudouin L."/>
            <person name="Xia W."/>
            <person name="Bocs S."/>
            <person name="Xu J."/>
            <person name="Li Q."/>
            <person name="Guo A."/>
            <person name="Zhou L."/>
            <person name="Li J."/>
            <person name="Wu Y."/>
            <person name="Ma Z."/>
            <person name="Armero A."/>
            <person name="Issali A.E."/>
            <person name="Liu N."/>
            <person name="Peng M."/>
            <person name="Yang Y."/>
        </authorList>
    </citation>
    <scope>NUCLEOTIDE SEQUENCE</scope>
    <source>
        <tissue evidence="23">Spear leaf of Hainan Tall coconut</tissue>
    </source>
</reference>